<dbReference type="PROSITE" id="PS50294">
    <property type="entry name" value="WD_REPEATS_REGION"/>
    <property type="match status" value="3"/>
</dbReference>
<dbReference type="InterPro" id="IPR056432">
    <property type="entry name" value="Beta-prop_GEMI5_1st"/>
</dbReference>
<keyword evidence="6" id="KW-1185">Reference proteome</keyword>
<dbReference type="InterPro" id="IPR052640">
    <property type="entry name" value="Gemin-5"/>
</dbReference>
<dbReference type="Pfam" id="PF00400">
    <property type="entry name" value="WD40"/>
    <property type="match status" value="3"/>
</dbReference>
<dbReference type="GO" id="GO:0032797">
    <property type="term" value="C:SMN complex"/>
    <property type="evidence" value="ECO:0007669"/>
    <property type="project" value="TreeGrafter"/>
</dbReference>
<evidence type="ECO:0000313" key="5">
    <source>
        <dbReference type="EMBL" id="TMW63480.1"/>
    </source>
</evidence>
<feature type="domain" description="Anaphase-promoting complex subunit 4-like WD40" evidence="2">
    <location>
        <begin position="424"/>
        <end position="516"/>
    </location>
</feature>
<feature type="repeat" description="WD" evidence="1">
    <location>
        <begin position="736"/>
        <end position="767"/>
    </location>
</feature>
<evidence type="ECO:0000259" key="2">
    <source>
        <dbReference type="Pfam" id="PF12894"/>
    </source>
</evidence>
<dbReference type="PROSITE" id="PS50082">
    <property type="entry name" value="WD_REPEATS_2"/>
    <property type="match status" value="5"/>
</dbReference>
<keyword evidence="1" id="KW-0853">WD repeat</keyword>
<dbReference type="InterPro" id="IPR011047">
    <property type="entry name" value="Quinoprotein_ADH-like_sf"/>
</dbReference>
<dbReference type="Gene3D" id="2.130.10.10">
    <property type="entry name" value="YVTN repeat-like/Quinoprotein amine dehydrogenase"/>
    <property type="match status" value="2"/>
</dbReference>
<dbReference type="PANTHER" id="PTHR46362">
    <property type="entry name" value="GEM-ASSOCIATED PROTEIN 5"/>
    <property type="match status" value="1"/>
</dbReference>
<gene>
    <name evidence="5" type="ORF">Poli38472_002421</name>
</gene>
<protein>
    <recommendedName>
        <fullName evidence="7">Anaphase-promoting complex subunit 4 WD40 domain-containing protein</fullName>
    </recommendedName>
</protein>
<dbReference type="InterPro" id="IPR056421">
    <property type="entry name" value="TPR_GEMI5"/>
</dbReference>
<feature type="repeat" description="WD" evidence="1">
    <location>
        <begin position="637"/>
        <end position="678"/>
    </location>
</feature>
<dbReference type="GO" id="GO:0000387">
    <property type="term" value="P:spliceosomal snRNP assembly"/>
    <property type="evidence" value="ECO:0007669"/>
    <property type="project" value="TreeGrafter"/>
</dbReference>
<dbReference type="EMBL" id="SPLM01000072">
    <property type="protein sequence ID" value="TMW63480.1"/>
    <property type="molecule type" value="Genomic_DNA"/>
</dbReference>
<comment type="caution">
    <text evidence="5">The sequence shown here is derived from an EMBL/GenBank/DDBJ whole genome shotgun (WGS) entry which is preliminary data.</text>
</comment>
<dbReference type="GO" id="GO:0003730">
    <property type="term" value="F:mRNA 3'-UTR binding"/>
    <property type="evidence" value="ECO:0007669"/>
    <property type="project" value="TreeGrafter"/>
</dbReference>
<dbReference type="GO" id="GO:0005634">
    <property type="term" value="C:nucleus"/>
    <property type="evidence" value="ECO:0007669"/>
    <property type="project" value="TreeGrafter"/>
</dbReference>
<evidence type="ECO:0000259" key="3">
    <source>
        <dbReference type="Pfam" id="PF23770"/>
    </source>
</evidence>
<dbReference type="Gene3D" id="1.25.40.470">
    <property type="match status" value="1"/>
</dbReference>
<evidence type="ECO:0000256" key="1">
    <source>
        <dbReference type="PROSITE-ProRule" id="PRU00221"/>
    </source>
</evidence>
<proteinExistence type="predicted"/>
<dbReference type="InterPro" id="IPR024977">
    <property type="entry name" value="Apc4-like_WD40_dom"/>
</dbReference>
<dbReference type="InterPro" id="IPR001680">
    <property type="entry name" value="WD40_rpt"/>
</dbReference>
<organism evidence="5 6">
    <name type="scientific">Pythium oligandrum</name>
    <name type="common">Mycoparasitic fungus</name>
    <dbReference type="NCBI Taxonomy" id="41045"/>
    <lineage>
        <taxon>Eukaryota</taxon>
        <taxon>Sar</taxon>
        <taxon>Stramenopiles</taxon>
        <taxon>Oomycota</taxon>
        <taxon>Peronosporomycetes</taxon>
        <taxon>Pythiales</taxon>
        <taxon>Pythiaceae</taxon>
        <taxon>Pythium</taxon>
    </lineage>
</organism>
<feature type="repeat" description="WD" evidence="1">
    <location>
        <begin position="413"/>
        <end position="446"/>
    </location>
</feature>
<reference evidence="5" key="1">
    <citation type="submission" date="2019-03" db="EMBL/GenBank/DDBJ databases">
        <title>Long read genome sequence of the mycoparasitic Pythium oligandrum ATCC 38472 isolated from sugarbeet rhizosphere.</title>
        <authorList>
            <person name="Gaulin E."/>
        </authorList>
    </citation>
    <scope>NUCLEOTIDE SEQUENCE</scope>
    <source>
        <strain evidence="5">ATCC 38472_TT</strain>
    </source>
</reference>
<feature type="domain" description="Gem-associated protein 5 first beta-propeller" evidence="3">
    <location>
        <begin position="135"/>
        <end position="259"/>
    </location>
</feature>
<evidence type="ECO:0000259" key="4">
    <source>
        <dbReference type="Pfam" id="PF23774"/>
    </source>
</evidence>
<evidence type="ECO:0000313" key="6">
    <source>
        <dbReference type="Proteomes" id="UP000794436"/>
    </source>
</evidence>
<name>A0A8K1FH39_PYTOL</name>
<evidence type="ECO:0008006" key="7">
    <source>
        <dbReference type="Google" id="ProtNLM"/>
    </source>
</evidence>
<dbReference type="Pfam" id="PF12894">
    <property type="entry name" value="ANAPC4_WD40"/>
    <property type="match status" value="1"/>
</dbReference>
<dbReference type="Proteomes" id="UP000794436">
    <property type="component" value="Unassembled WGS sequence"/>
</dbReference>
<dbReference type="InterPro" id="IPR015943">
    <property type="entry name" value="WD40/YVTN_repeat-like_dom_sf"/>
</dbReference>
<feature type="repeat" description="WD" evidence="1">
    <location>
        <begin position="241"/>
        <end position="279"/>
    </location>
</feature>
<dbReference type="SUPFAM" id="SSF50998">
    <property type="entry name" value="Quinoprotein alcohol dehydrogenase-like"/>
    <property type="match status" value="2"/>
</dbReference>
<dbReference type="Pfam" id="PF23770">
    <property type="entry name" value="Beta-prop_RIG_1st"/>
    <property type="match status" value="1"/>
</dbReference>
<dbReference type="PANTHER" id="PTHR46362:SF1">
    <property type="entry name" value="GEM-ASSOCIATED PROTEIN 5"/>
    <property type="match status" value="1"/>
</dbReference>
<feature type="repeat" description="WD" evidence="1">
    <location>
        <begin position="693"/>
        <end position="735"/>
    </location>
</feature>
<dbReference type="Pfam" id="PF23774">
    <property type="entry name" value="TPR_GEMI5"/>
    <property type="match status" value="1"/>
</dbReference>
<accession>A0A8K1FH39</accession>
<feature type="domain" description="Gem-associated protein 5 TPR" evidence="4">
    <location>
        <begin position="857"/>
        <end position="1048"/>
    </location>
</feature>
<dbReference type="OrthoDB" id="7326421at2759"/>
<dbReference type="SMART" id="SM00320">
    <property type="entry name" value="WD40"/>
    <property type="match status" value="12"/>
</dbReference>
<sequence length="1345" mass="149417">MTKMAEDDAFRGVNDAEAVISRESQASHAIDQVKKQLRVLPPSTNWYCAQICDWGYDSTQHWLVAFGAKHCIYLYEMDLSASDGKTSKPTIDQVLERAPRLSFRAQIKRGKKDARVTAVRFMLDAHDKLRLVCGGEEGAVQIWDVSKMQMVDQHRKHGVEVMAVAVRFELDRNLVVAGDRQGRLSIWHRDTNKVQLFTPVKGDGVFSMEIAPHDASLVAVGYRSGALCVVDLTQECVRYRLDGHDQEVQAIAWRPSSLDANGVPMLASSARDRLIKVWKFPGDDAPSLSRQFEIPKPKQASSYTQSKRLWLPVAWSHNDTSDTNRLWSGSFEGNLLLWQWSDSTSGKSVKPTIARNGHSRLIFSIVPAAKVWLDSSESAQPALFLTVSLDRELRVWREEPPSASRPLACLESVIGLGGHVYDLAYNERQHVLAAAIGDQTIRLWQLTGKQSGYQVDLLWKGFQSKITSVRWHPMQDNLLAYGTEDGRLGLYDVQSKTNTRLKTSHSGEVDHIEWTMLAPKAEASENTGSSFIEAMQALERAQEGGESLEVALQKQETTSTRNRSTETSFYLWSKDKNGQLYRTDPEKTGHSEIRTDCASFTWTSAGDFVAVGSRSGSIEVSTPPSEPKAPLALRKRLHEHSEEVTCLAWDTSDAFLASGSKDGKIFVFSGLSGQESSRYRVLLGYGEHVISALIGHKNAITKIQWSPSSNGTLASSSADGSVRVWTLEDQACCATFNQHIGRALSVSWIGSAILASGSEDQTIRIWNHTVHPPVQASNREHAKAKPTVKVEKVLPQGVSEKAGANSAIKPVGASSTTTPKSAKKVTDSFFHKDSILLSTSNMVHLSENNSASKGFEHSAREYLKREKEGFREEQNWEKLAHLHLLEGRIAEALRIVAKERLLTAQWVAYAPMASIEVWREVANLYALQLQESGDFKKAATQYLSLGKVQMAIQCFVSAKMYREAIVLIETRLGGDHSQLEQVKTGYAESLLKKKRTREAAQVLVSVGSDEALLRALHTVAVSEELNDVAYALELWAELQSGEVSTRLVLPTRDFLAMVATSLRSVNFELTTKALDALLATKQRSLEGEQGTMKLYRVSRIIIKCAEVIWSHDLHKASQYDRSPEGVFESHPSDNVSSLLAHFHRESTQPWASELESLSQIPTSALRSRAARVINQVLSECKENGVWFTGGTLSLDDVQDLLMDATSFDFLLGVDAVERSRAKTIQPLLSASCQVLKFFVELMNGYLLSALEELRSLFEALSSVSVNSSRDLSLVDVITLFFPGGLIDPLDPPLYGELADEVDETRSLWEYFRSCQESVVANYTREEVDEAVTVQGNEIKFSDPSK</sequence>